<dbReference type="SMART" id="SM00041">
    <property type="entry name" value="CT"/>
    <property type="match status" value="1"/>
</dbReference>
<evidence type="ECO:0000256" key="2">
    <source>
        <dbReference type="ARBA" id="ARBA00022525"/>
    </source>
</evidence>
<evidence type="ECO:0000256" key="3">
    <source>
        <dbReference type="ARBA" id="ARBA00022729"/>
    </source>
</evidence>
<dbReference type="InterPro" id="IPR029034">
    <property type="entry name" value="Cystine-knot_cytokine"/>
</dbReference>
<dbReference type="Proteomes" id="UP000887574">
    <property type="component" value="Unplaced"/>
</dbReference>
<reference evidence="8" key="1">
    <citation type="submission" date="2022-11" db="UniProtKB">
        <authorList>
            <consortium name="WormBaseParasite"/>
        </authorList>
    </citation>
    <scope>IDENTIFICATION</scope>
</reference>
<dbReference type="InterPro" id="IPR004133">
    <property type="entry name" value="DAN_dom"/>
</dbReference>
<name>A0A915D698_9BILA</name>
<evidence type="ECO:0000256" key="4">
    <source>
        <dbReference type="ARBA" id="ARBA00023157"/>
    </source>
</evidence>
<dbReference type="Pfam" id="PF03045">
    <property type="entry name" value="DAN"/>
    <property type="match status" value="1"/>
</dbReference>
<keyword evidence="3" id="KW-0732">Signal</keyword>
<dbReference type="GO" id="GO:0036122">
    <property type="term" value="F:BMP binding"/>
    <property type="evidence" value="ECO:0007669"/>
    <property type="project" value="TreeGrafter"/>
</dbReference>
<keyword evidence="4" id="KW-1015">Disulfide bond</keyword>
<feature type="domain" description="CTCK" evidence="6">
    <location>
        <begin position="137"/>
        <end position="225"/>
    </location>
</feature>
<evidence type="ECO:0000256" key="1">
    <source>
        <dbReference type="ARBA" id="ARBA00004613"/>
    </source>
</evidence>
<dbReference type="Gene3D" id="2.10.90.10">
    <property type="entry name" value="Cystine-knot cytokines"/>
    <property type="match status" value="1"/>
</dbReference>
<evidence type="ECO:0000259" key="6">
    <source>
        <dbReference type="SMART" id="SM00041"/>
    </source>
</evidence>
<keyword evidence="2" id="KW-0964">Secreted</keyword>
<dbReference type="PANTHER" id="PTHR15283:SF4">
    <property type="entry name" value="BURSICON"/>
    <property type="match status" value="1"/>
</dbReference>
<dbReference type="WBParaSite" id="jg16487.1">
    <property type="protein sequence ID" value="jg16487.1"/>
    <property type="gene ID" value="jg16487"/>
</dbReference>
<feature type="region of interest" description="Disordered" evidence="5">
    <location>
        <begin position="1"/>
        <end position="38"/>
    </location>
</feature>
<dbReference type="GO" id="GO:0005615">
    <property type="term" value="C:extracellular space"/>
    <property type="evidence" value="ECO:0007669"/>
    <property type="project" value="TreeGrafter"/>
</dbReference>
<dbReference type="PANTHER" id="PTHR15283">
    <property type="entry name" value="GREMLIN 1"/>
    <property type="match status" value="1"/>
</dbReference>
<dbReference type="InterPro" id="IPR006207">
    <property type="entry name" value="Cys_knot_C"/>
</dbReference>
<proteinExistence type="predicted"/>
<feature type="compositionally biased region" description="Low complexity" evidence="5">
    <location>
        <begin position="11"/>
        <end position="27"/>
    </location>
</feature>
<organism evidence="7 8">
    <name type="scientific">Ditylenchus dipsaci</name>
    <dbReference type="NCBI Taxonomy" id="166011"/>
    <lineage>
        <taxon>Eukaryota</taxon>
        <taxon>Metazoa</taxon>
        <taxon>Ecdysozoa</taxon>
        <taxon>Nematoda</taxon>
        <taxon>Chromadorea</taxon>
        <taxon>Rhabditida</taxon>
        <taxon>Tylenchina</taxon>
        <taxon>Tylenchomorpha</taxon>
        <taxon>Sphaerularioidea</taxon>
        <taxon>Anguinidae</taxon>
        <taxon>Anguininae</taxon>
        <taxon>Ditylenchus</taxon>
    </lineage>
</organism>
<accession>A0A915D698</accession>
<protein>
    <submittedName>
        <fullName evidence="8">Bursicon</fullName>
    </submittedName>
</protein>
<evidence type="ECO:0000313" key="8">
    <source>
        <dbReference type="WBParaSite" id="jg16487.1"/>
    </source>
</evidence>
<comment type="subcellular location">
    <subcellularLocation>
        <location evidence="1">Secreted</location>
    </subcellularLocation>
</comment>
<evidence type="ECO:0000313" key="7">
    <source>
        <dbReference type="Proteomes" id="UP000887574"/>
    </source>
</evidence>
<dbReference type="AlphaFoldDB" id="A0A915D698"/>
<evidence type="ECO:0000256" key="5">
    <source>
        <dbReference type="SAM" id="MobiDB-lite"/>
    </source>
</evidence>
<dbReference type="GO" id="GO:0048018">
    <property type="term" value="F:receptor ligand activity"/>
    <property type="evidence" value="ECO:0007669"/>
    <property type="project" value="TreeGrafter"/>
</dbReference>
<dbReference type="GO" id="GO:0038098">
    <property type="term" value="P:sequestering of BMP from receptor via BMP binding"/>
    <property type="evidence" value="ECO:0007669"/>
    <property type="project" value="TreeGrafter"/>
</dbReference>
<sequence length="234" mass="27229">MLVANPIVSRESSSQQQNTTETSSTTNHPNSREQQNEEVLRYNVRESVTTPSAQQLPPEAWQSRSKNAFLQLQSKNYVEPPLLPDEERRQVWLERHRHKQQEKLERKENKNELPGRKKVLTLTTADLMSQNQTFCTGDLFKHKVRMAGCEPKLIINRFCHGSCASFYIPKLRSKKLKATFQSCAACVPSETDLVQVRLDCPFRPEKEIYRTVMRVKKCACRNIELDNEEDEEDY</sequence>
<keyword evidence="7" id="KW-1185">Reference proteome</keyword>
<dbReference type="GO" id="GO:0009887">
    <property type="term" value="P:animal organ morphogenesis"/>
    <property type="evidence" value="ECO:0007669"/>
    <property type="project" value="TreeGrafter"/>
</dbReference>